<dbReference type="EC" id="3.6.4.13" evidence="2"/>
<dbReference type="InterPro" id="IPR014001">
    <property type="entry name" value="Helicase_ATP-bd"/>
</dbReference>
<reference evidence="10 11" key="1">
    <citation type="submission" date="2021-02" db="EMBL/GenBank/DDBJ databases">
        <title>Cotonvirus japonicus, which uses Golgi apparatus of host cells for its virion factory, phylogenetically links tailed tupanvirus and icosahedral mimivirus.</title>
        <authorList>
            <person name="Takahashi H."/>
            <person name="Fukaya S."/>
            <person name="Song C."/>
            <person name="Murata K."/>
            <person name="Takemura M."/>
        </authorList>
    </citation>
    <scope>NUCLEOTIDE SEQUENCE [LARGE SCALE GENOMIC DNA]</scope>
</reference>
<dbReference type="Proteomes" id="UP001321479">
    <property type="component" value="Segment"/>
</dbReference>
<dbReference type="InterPro" id="IPR027417">
    <property type="entry name" value="P-loop_NTPase"/>
</dbReference>
<evidence type="ECO:0000256" key="5">
    <source>
        <dbReference type="ARBA" id="ARBA00022806"/>
    </source>
</evidence>
<dbReference type="Gene3D" id="3.40.50.300">
    <property type="entry name" value="P-loop containing nucleotide triphosphate hydrolases"/>
    <property type="match status" value="2"/>
</dbReference>
<dbReference type="SUPFAM" id="SSF52540">
    <property type="entry name" value="P-loop containing nucleoside triphosphate hydrolases"/>
    <property type="match status" value="1"/>
</dbReference>
<comment type="similarity">
    <text evidence="1">Belongs to the DEAD box helicase family. DEAH subfamily.</text>
</comment>
<evidence type="ECO:0000259" key="9">
    <source>
        <dbReference type="PROSITE" id="PS51194"/>
    </source>
</evidence>
<keyword evidence="4" id="KW-0378">Hydrolase</keyword>
<keyword evidence="3" id="KW-0547">Nucleotide-binding</keyword>
<dbReference type="CDD" id="cd18791">
    <property type="entry name" value="SF2_C_RHA"/>
    <property type="match status" value="1"/>
</dbReference>
<evidence type="ECO:0000256" key="3">
    <source>
        <dbReference type="ARBA" id="ARBA00022741"/>
    </source>
</evidence>
<evidence type="ECO:0000313" key="11">
    <source>
        <dbReference type="Proteomes" id="UP001321479"/>
    </source>
</evidence>
<dbReference type="PROSITE" id="PS51194">
    <property type="entry name" value="HELICASE_CTER"/>
    <property type="match status" value="1"/>
</dbReference>
<keyword evidence="5 10" id="KW-0347">Helicase</keyword>
<organism evidence="10 11">
    <name type="scientific">Cotonvirus japonicus</name>
    <dbReference type="NCBI Taxonomy" id="2811091"/>
    <lineage>
        <taxon>Viruses</taxon>
        <taxon>Varidnaviria</taxon>
        <taxon>Bamfordvirae</taxon>
        <taxon>Nucleocytoviricota</taxon>
        <taxon>Megaviricetes</taxon>
        <taxon>Imitervirales</taxon>
        <taxon>Mimiviridae</taxon>
        <taxon>Megamimivirinae</taxon>
        <taxon>Cotonvirus</taxon>
        <taxon>Cotonvirus japonicum</taxon>
    </lineage>
</organism>
<evidence type="ECO:0000313" key="10">
    <source>
        <dbReference type="EMBL" id="BCS83194.1"/>
    </source>
</evidence>
<proteinExistence type="inferred from homology"/>
<keyword evidence="11" id="KW-1185">Reference proteome</keyword>
<protein>
    <recommendedName>
        <fullName evidence="2">RNA helicase</fullName>
        <ecNumber evidence="2">3.6.4.13</ecNumber>
    </recommendedName>
</protein>
<accession>A0ABM7NSP9</accession>
<evidence type="ECO:0000256" key="4">
    <source>
        <dbReference type="ARBA" id="ARBA00022801"/>
    </source>
</evidence>
<dbReference type="EMBL" id="AP024483">
    <property type="protein sequence ID" value="BCS83194.1"/>
    <property type="molecule type" value="Genomic_DNA"/>
</dbReference>
<keyword evidence="6" id="KW-0067">ATP-binding</keyword>
<dbReference type="SMART" id="SM00487">
    <property type="entry name" value="DEXDc"/>
    <property type="match status" value="1"/>
</dbReference>
<name>A0ABM7NSP9_9VIRU</name>
<dbReference type="GO" id="GO:0004386">
    <property type="term" value="F:helicase activity"/>
    <property type="evidence" value="ECO:0007669"/>
    <property type="project" value="UniProtKB-KW"/>
</dbReference>
<dbReference type="SMART" id="SM00490">
    <property type="entry name" value="HELICc"/>
    <property type="match status" value="1"/>
</dbReference>
<dbReference type="PANTHER" id="PTHR18934">
    <property type="entry name" value="ATP-DEPENDENT RNA HELICASE"/>
    <property type="match status" value="1"/>
</dbReference>
<evidence type="ECO:0000259" key="8">
    <source>
        <dbReference type="PROSITE" id="PS51192"/>
    </source>
</evidence>
<feature type="domain" description="Helicase ATP-binding" evidence="8">
    <location>
        <begin position="649"/>
        <end position="858"/>
    </location>
</feature>
<evidence type="ECO:0000256" key="2">
    <source>
        <dbReference type="ARBA" id="ARBA00012552"/>
    </source>
</evidence>
<dbReference type="RefSeq" id="YP_010841802.1">
    <property type="nucleotide sequence ID" value="NC_079139.1"/>
</dbReference>
<dbReference type="PROSITE" id="PS51192">
    <property type="entry name" value="HELICASE_ATP_BIND_1"/>
    <property type="match status" value="1"/>
</dbReference>
<evidence type="ECO:0000256" key="6">
    <source>
        <dbReference type="ARBA" id="ARBA00022840"/>
    </source>
</evidence>
<dbReference type="InterPro" id="IPR001650">
    <property type="entry name" value="Helicase_C-like"/>
</dbReference>
<dbReference type="PANTHER" id="PTHR18934:SF91">
    <property type="entry name" value="PRE-MRNA-SPLICING FACTOR ATP-DEPENDENT RNA HELICASE PRP16"/>
    <property type="match status" value="1"/>
</dbReference>
<dbReference type="Pfam" id="PF00271">
    <property type="entry name" value="Helicase_C"/>
    <property type="match status" value="1"/>
</dbReference>
<comment type="catalytic activity">
    <reaction evidence="7">
        <text>ATP + H2O = ADP + phosphate + H(+)</text>
        <dbReference type="Rhea" id="RHEA:13065"/>
        <dbReference type="ChEBI" id="CHEBI:15377"/>
        <dbReference type="ChEBI" id="CHEBI:15378"/>
        <dbReference type="ChEBI" id="CHEBI:30616"/>
        <dbReference type="ChEBI" id="CHEBI:43474"/>
        <dbReference type="ChEBI" id="CHEBI:456216"/>
        <dbReference type="EC" id="3.6.4.13"/>
    </reaction>
</comment>
<evidence type="ECO:0000256" key="7">
    <source>
        <dbReference type="ARBA" id="ARBA00047984"/>
    </source>
</evidence>
<dbReference type="GeneID" id="80558399"/>
<sequence>MASINTSSENNTQSSSINKNYISNGQLVYTWISIDSDRYDYIKLRLIDVVFPVLDSSDKLLLLNSIVTVINMIYMKFGFYKNPEKSDVLLWNQLTQNKLLDMRAILNMMLPYISDNATDDKKHKLTSLENLYLEKDSRGQYVYTNMQYNRCIRQFDNNNNIVTTERPFIREYFVNHLELLLMSIETCSNKLYVNWVDVLPITMTNFTNTSIYHQTISKIHEYDDVDKSLNREMENPTIPMINTYIDPKPGLTFQDIYNTMSNHLFGEIKNHKWLIYDIIVNDKPLSYVKYLKNKFDLDVFWNSIMWSQLTSDGINIFTKQWNTFFNSSDNNDNIVLHHIYFFFSKYHKNAQTLIRQGKLILDHDPDDEENEEEENVRITPEVTQNARRGLENVPIDEIYLFFYDQLSSFKKSWYYYVLEINNRQYLASSENIFVTPKNIYNYCKSLVSYINSDNKFIQIPKLWYSLKPEFINMILIRLLDIRDPIQNNWSNSKKSNWFNINSYFRKFYPDINENDLPNLNYKLHMLIRDNIVNIIFESLVYHGLLSDFHPNPTISDNSFIESTIGSTVDRKKTAFKWQEMRKQYFSGDKRTEFEKQAYYYITGSSYGDLAPLSSKSYTNFQMKYFDFMTSNQIWTFTYAMNWVSQINFYHHYVNDRVLYITGATGVGKSTQVPKLLMYSQRMLDYNSNGKTICTQPRISPTVENADTISRELGVPLRGYNSTYDKSVFTNNYYVQYKYQKEQHTSKLENSFLRIVTDGTLLEEILNSPFLTRSKKDDYATNSRGEKLDWVKTYMSGNTYDIIIVDEAHEHNANMDMILTLARDAVHVNNSLKLVIVSATMDDDEPIYRRYYRRVNDNRMYPLSAFIEFNNLDRANMDRRIHISPPGATTQYVIRDFYLTEAESEYVNQKTYRQAGINKTIEIANSTTSGDILLFMTGQADIHASVAAINAATPANIVAMGFYSELSEQEKTFIVKIHQTLSSYTRYKDDVELDENEITRRVPPGTYNRAIIIATNVAEASITLQNLRYVVDTGYAKTLVYDPLTNSSDTYTLPISYSSSLQRRGRVGRVESGDFYALYSLEKIINNKTAYKIADSDIKNLVIKLLKSEPDDSFIISPENDINQISILDEFSKKQKTLVQTERIFNKDFLLFEVLKNPRSYTDIISKQYLYIPNINDVTQYYTYYGQKNNVTNIKSMDYLVNNHDDYEFQRELKFFSRCHTGYDSFILEDRNTFFYIIHPDENIITRNLYTGKMIAIKNSEAVTPAYYYYLMEVNKIQKLSDFTTKKQGEFVLIKYPLAILDAKLEMSVTDIPVKRTDMIIKYSNIIDPMIRQYVQYYFDTLLNINYNNITTIKSKLFNHLKKIQSMSGLNILNNLNNLLWYCYAIPSKLETDVLALMTMIDIAPDLKQWIKPNNSRKVIAKFFNIHYSNQGDIYFFWDIWNKIKKIMTKYNLFNIINISDLKIHFITIKQKFLSQEKIPFNDYMLLDNMFKSGKLNVEDEFYNYVSAMTIDNQTILNDNIIEEIDILANNEIINSETIQNFVIGYVNIAFILAKTSWMYEYEVTNKLNEDDTEQESIFEWINKNLRFSNIFIVKNRDLSIWEKIIESYIRAFSTNLVKNLSDFYLKINNGMIIPKSTWSSFNPREKTFLNNKTEYIIYQTIVSVNSRNSIVFMTPVKLEWVLNANPIYYYFLFFDKNNILSNLEDNTGVILAKNIIEKNKISFSVKSLLEYVNQINDPIISNIIHKNIYNLRQNKTIKTYT</sequence>
<dbReference type="CDD" id="cd17917">
    <property type="entry name" value="DEXHc_RHA-like"/>
    <property type="match status" value="1"/>
</dbReference>
<evidence type="ECO:0000256" key="1">
    <source>
        <dbReference type="ARBA" id="ARBA00008792"/>
    </source>
</evidence>
<feature type="domain" description="Helicase C-terminal" evidence="9">
    <location>
        <begin position="940"/>
        <end position="1108"/>
    </location>
</feature>